<dbReference type="GO" id="GO:0016787">
    <property type="term" value="F:hydrolase activity"/>
    <property type="evidence" value="ECO:0007669"/>
    <property type="project" value="UniProtKB-KW"/>
</dbReference>
<gene>
    <name evidence="3" type="ORF">ACFQ0P_03850</name>
</gene>
<reference evidence="4" key="1">
    <citation type="journal article" date="2019" name="Int. J. Syst. Evol. Microbiol.">
        <title>The Global Catalogue of Microorganisms (GCM) 10K type strain sequencing project: providing services to taxonomists for standard genome sequencing and annotation.</title>
        <authorList>
            <consortium name="The Broad Institute Genomics Platform"/>
            <consortium name="The Broad Institute Genome Sequencing Center for Infectious Disease"/>
            <person name="Wu L."/>
            <person name="Ma J."/>
        </authorList>
    </citation>
    <scope>NUCLEOTIDE SEQUENCE [LARGE SCALE GENOMIC DNA]</scope>
    <source>
        <strain evidence="4">CCUG 54523</strain>
    </source>
</reference>
<dbReference type="InterPro" id="IPR005511">
    <property type="entry name" value="SMP-30"/>
</dbReference>
<dbReference type="InterPro" id="IPR013658">
    <property type="entry name" value="SGL"/>
</dbReference>
<dbReference type="SUPFAM" id="SSF63829">
    <property type="entry name" value="Calcium-dependent phosphotriesterase"/>
    <property type="match status" value="1"/>
</dbReference>
<dbReference type="PANTHER" id="PTHR10907:SF47">
    <property type="entry name" value="REGUCALCIN"/>
    <property type="match status" value="1"/>
</dbReference>
<keyword evidence="3" id="KW-0378">Hydrolase</keyword>
<dbReference type="Pfam" id="PF08450">
    <property type="entry name" value="SGL"/>
    <property type="match status" value="1"/>
</dbReference>
<evidence type="ECO:0000313" key="4">
    <source>
        <dbReference type="Proteomes" id="UP001597055"/>
    </source>
</evidence>
<dbReference type="PRINTS" id="PR01790">
    <property type="entry name" value="SMP30FAMILY"/>
</dbReference>
<dbReference type="EMBL" id="JBHTII010000001">
    <property type="protein sequence ID" value="MFD0789521.1"/>
    <property type="molecule type" value="Genomic_DNA"/>
</dbReference>
<dbReference type="InterPro" id="IPR011042">
    <property type="entry name" value="6-blade_b-propeller_TolB-like"/>
</dbReference>
<comment type="similarity">
    <text evidence="1">Belongs to the SMP-30/CGR1 family.</text>
</comment>
<protein>
    <submittedName>
        <fullName evidence="3">SMP-30/gluconolactonase/LRE family protein</fullName>
        <ecNumber evidence="3">3.1.1.99</ecNumber>
    </submittedName>
</protein>
<proteinExistence type="inferred from homology"/>
<organism evidence="3 4">
    <name type="scientific">Microbacterium insulae</name>
    <dbReference type="NCBI Taxonomy" id="483014"/>
    <lineage>
        <taxon>Bacteria</taxon>
        <taxon>Bacillati</taxon>
        <taxon>Actinomycetota</taxon>
        <taxon>Actinomycetes</taxon>
        <taxon>Micrococcales</taxon>
        <taxon>Microbacteriaceae</taxon>
        <taxon>Microbacterium</taxon>
    </lineage>
</organism>
<dbReference type="EC" id="3.1.1.99" evidence="3"/>
<sequence length="285" mass="30263">MSADERLLLRAAARVGEGPVIDTRTGRLCWVDILSGALLQSDLETGTTERWEFDTLMGAIAPRASERGFAIAISEGFGFAVDGELVIADPAIPDPALRMNDAKCDPLGRMWAGSNELAFAEGRGALHRWDGRGPSTVIRGGLTLPNGLGWTADGRTMYLVDSMAHVVLRAPFDPDGGEVGEFEPFVRIDEGLPDGLAVDQDGGIWVAVWGASSVHRYDATGRLLRSIHLPVSQPTSCAFAADGTLFVTSGREGLSAERLRDEPLAGSVFAVSTDTRGVPVTPFAA</sequence>
<dbReference type="Proteomes" id="UP001597055">
    <property type="component" value="Unassembled WGS sequence"/>
</dbReference>
<feature type="domain" description="SMP-30/Gluconolactonase/LRE-like region" evidence="2">
    <location>
        <begin position="15"/>
        <end position="250"/>
    </location>
</feature>
<evidence type="ECO:0000259" key="2">
    <source>
        <dbReference type="Pfam" id="PF08450"/>
    </source>
</evidence>
<comment type="caution">
    <text evidence="3">The sequence shown here is derived from an EMBL/GenBank/DDBJ whole genome shotgun (WGS) entry which is preliminary data.</text>
</comment>
<dbReference type="Gene3D" id="2.120.10.30">
    <property type="entry name" value="TolB, C-terminal domain"/>
    <property type="match status" value="1"/>
</dbReference>
<accession>A0ABW3AEU7</accession>
<name>A0ABW3AEU7_9MICO</name>
<dbReference type="PANTHER" id="PTHR10907">
    <property type="entry name" value="REGUCALCIN"/>
    <property type="match status" value="1"/>
</dbReference>
<keyword evidence="4" id="KW-1185">Reference proteome</keyword>
<dbReference type="RefSeq" id="WP_204980577.1">
    <property type="nucleotide sequence ID" value="NZ_JBHTII010000001.1"/>
</dbReference>
<evidence type="ECO:0000313" key="3">
    <source>
        <dbReference type="EMBL" id="MFD0789521.1"/>
    </source>
</evidence>
<evidence type="ECO:0000256" key="1">
    <source>
        <dbReference type="ARBA" id="ARBA00008853"/>
    </source>
</evidence>